<dbReference type="Proteomes" id="UP000238762">
    <property type="component" value="Unassembled WGS sequence"/>
</dbReference>
<reference evidence="2 3" key="1">
    <citation type="submission" date="2018-02" db="EMBL/GenBank/DDBJ databases">
        <authorList>
            <person name="Cohen D.B."/>
            <person name="Kent A.D."/>
        </authorList>
    </citation>
    <scope>NUCLEOTIDE SEQUENCE [LARGE SCALE GENOMIC DNA]</scope>
    <source>
        <strain evidence="2 3">CCAP 1448/3</strain>
    </source>
</reference>
<dbReference type="Pfam" id="PF05728">
    <property type="entry name" value="UPF0227"/>
    <property type="match status" value="1"/>
</dbReference>
<dbReference type="PANTHER" id="PTHR16138">
    <property type="entry name" value="MYCOPHENOLIC ACID ACYL-GLUCURONIDE ESTERASE, MITOCHONDRIAL"/>
    <property type="match status" value="1"/>
</dbReference>
<reference evidence="2 3" key="2">
    <citation type="submission" date="2018-03" db="EMBL/GenBank/DDBJ databases">
        <title>The ancient ancestry and fast evolution of plastids.</title>
        <authorList>
            <person name="Moore K.R."/>
            <person name="Magnabosco C."/>
            <person name="Momper L."/>
            <person name="Gold D.A."/>
            <person name="Bosak T."/>
            <person name="Fournier G.P."/>
        </authorList>
    </citation>
    <scope>NUCLEOTIDE SEQUENCE [LARGE SCALE GENOMIC DNA]</scope>
    <source>
        <strain evidence="2 3">CCAP 1448/3</strain>
    </source>
</reference>
<dbReference type="InterPro" id="IPR052382">
    <property type="entry name" value="ABHD10_acyl-thioesterase"/>
</dbReference>
<proteinExistence type="predicted"/>
<keyword evidence="3" id="KW-1185">Reference proteome</keyword>
<dbReference type="GO" id="GO:0004553">
    <property type="term" value="F:hydrolase activity, hydrolyzing O-glycosyl compounds"/>
    <property type="evidence" value="ECO:0007669"/>
    <property type="project" value="TreeGrafter"/>
</dbReference>
<dbReference type="SUPFAM" id="SSF53474">
    <property type="entry name" value="alpha/beta-Hydrolases"/>
    <property type="match status" value="1"/>
</dbReference>
<dbReference type="EMBL" id="PVWJ01000013">
    <property type="protein sequence ID" value="PSB04373.1"/>
    <property type="molecule type" value="Genomic_DNA"/>
</dbReference>
<name>A0A2T1C898_9CYAN</name>
<dbReference type="OrthoDB" id="9814831at2"/>
<comment type="caution">
    <text evidence="2">The sequence shown here is derived from an EMBL/GenBank/DDBJ whole genome shotgun (WGS) entry which is preliminary data.</text>
</comment>
<dbReference type="PANTHER" id="PTHR16138:SF7">
    <property type="entry name" value="PALMITOYL-PROTEIN THIOESTERASE ABHD10, MITOCHONDRIAL"/>
    <property type="match status" value="1"/>
</dbReference>
<dbReference type="InterPro" id="IPR008886">
    <property type="entry name" value="UPF0227/Esterase_YqiA"/>
</dbReference>
<organism evidence="2 3">
    <name type="scientific">Merismopedia glauca CCAP 1448/3</name>
    <dbReference type="NCBI Taxonomy" id="1296344"/>
    <lineage>
        <taxon>Bacteria</taxon>
        <taxon>Bacillati</taxon>
        <taxon>Cyanobacteriota</taxon>
        <taxon>Cyanophyceae</taxon>
        <taxon>Synechococcales</taxon>
        <taxon>Merismopediaceae</taxon>
        <taxon>Merismopedia</taxon>
    </lineage>
</organism>
<dbReference type="GO" id="GO:0008474">
    <property type="term" value="F:palmitoyl-(protein) hydrolase activity"/>
    <property type="evidence" value="ECO:0007669"/>
    <property type="project" value="TreeGrafter"/>
</dbReference>
<evidence type="ECO:0000313" key="2">
    <source>
        <dbReference type="EMBL" id="PSB04373.1"/>
    </source>
</evidence>
<dbReference type="InterPro" id="IPR029058">
    <property type="entry name" value="AB_hydrolase_fold"/>
</dbReference>
<protein>
    <submittedName>
        <fullName evidence="2">Esterase</fullName>
    </submittedName>
</protein>
<evidence type="ECO:0000256" key="1">
    <source>
        <dbReference type="ARBA" id="ARBA00022801"/>
    </source>
</evidence>
<dbReference type="Gene3D" id="3.40.50.1820">
    <property type="entry name" value="alpha/beta hydrolase"/>
    <property type="match status" value="1"/>
</dbReference>
<gene>
    <name evidence="2" type="ORF">C7B64_04125</name>
</gene>
<keyword evidence="1" id="KW-0378">Hydrolase</keyword>
<evidence type="ECO:0000313" key="3">
    <source>
        <dbReference type="Proteomes" id="UP000238762"/>
    </source>
</evidence>
<accession>A0A2T1C898</accession>
<dbReference type="AlphaFoldDB" id="A0A2T1C898"/>
<sequence length="210" mass="24080">MIMTFIYLHGFASHPQSAKAKYLRDRFTSIGLNLQIPDLNQDDFSHLTISRQVKQVANLLPSKTDSVTLIGSSLGGLTAAILAQDYLQIDRLILLAPAFNFLSHWLPKLGDEKLDRWQSEKYLPVYHSYEQKHLPLNYNFINDARQYEKLPFSRSLPTLIIHGINDETIPINSSREFANTRPWVELIELDSDHALGNSMGKIWKIIKPFC</sequence>